<keyword evidence="4" id="KW-1185">Reference proteome</keyword>
<dbReference type="InterPro" id="IPR051599">
    <property type="entry name" value="Cell_Envelope_Assoc"/>
</dbReference>
<evidence type="ECO:0000256" key="1">
    <source>
        <dbReference type="SAM" id="MobiDB-lite"/>
    </source>
</evidence>
<dbReference type="PANTHER" id="PTHR30336:SF4">
    <property type="entry name" value="ENVELOPE BIOGENESIS FACTOR ELYC"/>
    <property type="match status" value="1"/>
</dbReference>
<dbReference type="InterPro" id="IPR014729">
    <property type="entry name" value="Rossmann-like_a/b/a_fold"/>
</dbReference>
<accession>A0A7H8NC35</accession>
<feature type="domain" description="DUF218" evidence="2">
    <location>
        <begin position="34"/>
        <end position="180"/>
    </location>
</feature>
<dbReference type="Gene3D" id="3.40.50.620">
    <property type="entry name" value="HUPs"/>
    <property type="match status" value="1"/>
</dbReference>
<feature type="region of interest" description="Disordered" evidence="1">
    <location>
        <begin position="188"/>
        <end position="236"/>
    </location>
</feature>
<feature type="compositionally biased region" description="Basic residues" evidence="1">
    <location>
        <begin position="226"/>
        <end position="236"/>
    </location>
</feature>
<name>A0A7H8NC35_9ACTN</name>
<evidence type="ECO:0000313" key="3">
    <source>
        <dbReference type="EMBL" id="QKW51328.1"/>
    </source>
</evidence>
<dbReference type="RefSeq" id="WP_176163049.1">
    <property type="nucleotide sequence ID" value="NZ_CP054929.1"/>
</dbReference>
<organism evidence="3 4">
    <name type="scientific">Streptomyces buecherae</name>
    <dbReference type="NCBI Taxonomy" id="2763006"/>
    <lineage>
        <taxon>Bacteria</taxon>
        <taxon>Bacillati</taxon>
        <taxon>Actinomycetota</taxon>
        <taxon>Actinomycetes</taxon>
        <taxon>Kitasatosporales</taxon>
        <taxon>Streptomycetaceae</taxon>
        <taxon>Streptomyces</taxon>
    </lineage>
</organism>
<protein>
    <submittedName>
        <fullName evidence="3">YdcF family protein</fullName>
    </submittedName>
</protein>
<dbReference type="GO" id="GO:0043164">
    <property type="term" value="P:Gram-negative-bacterium-type cell wall biogenesis"/>
    <property type="evidence" value="ECO:0007669"/>
    <property type="project" value="TreeGrafter"/>
</dbReference>
<dbReference type="CDD" id="cd06259">
    <property type="entry name" value="YdcF-like"/>
    <property type="match status" value="1"/>
</dbReference>
<dbReference type="GO" id="GO:0000270">
    <property type="term" value="P:peptidoglycan metabolic process"/>
    <property type="evidence" value="ECO:0007669"/>
    <property type="project" value="TreeGrafter"/>
</dbReference>
<dbReference type="InterPro" id="IPR003848">
    <property type="entry name" value="DUF218"/>
</dbReference>
<dbReference type="Proteomes" id="UP000509303">
    <property type="component" value="Chromosome"/>
</dbReference>
<dbReference type="PANTHER" id="PTHR30336">
    <property type="entry name" value="INNER MEMBRANE PROTEIN, PROBABLE PERMEASE"/>
    <property type="match status" value="1"/>
</dbReference>
<feature type="compositionally biased region" description="Basic and acidic residues" evidence="1">
    <location>
        <begin position="188"/>
        <end position="199"/>
    </location>
</feature>
<reference evidence="3 4" key="1">
    <citation type="submission" date="2020-06" db="EMBL/GenBank/DDBJ databases">
        <title>Genome mining for natural products.</title>
        <authorList>
            <person name="Zhang B."/>
            <person name="Shi J."/>
            <person name="Ge H."/>
        </authorList>
    </citation>
    <scope>NUCLEOTIDE SEQUENCE [LARGE SCALE GENOMIC DNA]</scope>
    <source>
        <strain evidence="3 4">NA00687</strain>
    </source>
</reference>
<proteinExistence type="predicted"/>
<dbReference type="GO" id="GO:0005886">
    <property type="term" value="C:plasma membrane"/>
    <property type="evidence" value="ECO:0007669"/>
    <property type="project" value="TreeGrafter"/>
</dbReference>
<gene>
    <name evidence="3" type="ORF">HUT08_19300</name>
</gene>
<sequence length="236" mass="26107">MTTSPDHLTAEHIREITSYVDIDAPPPDELPVALFVFGSNQARPAAIAVERYRRGTAPLIILTGGVNRHNGVVEARAHRRLLLERGVPETAIRYEDASANTWQNVEFALPYLREALESGLRVAVVGKWYHRRALHCLTTLVPDIGTFHAISWESAYEGQAVTRTNWSRVPIGRRRVVREWEECPRRVGDGSFRDARRGGDGAWRGWPAQAEGPRPPRGSASVGPAGRRHGAGRGAS</sequence>
<dbReference type="EMBL" id="CP054929">
    <property type="protein sequence ID" value="QKW51328.1"/>
    <property type="molecule type" value="Genomic_DNA"/>
</dbReference>
<dbReference type="Pfam" id="PF02698">
    <property type="entry name" value="DUF218"/>
    <property type="match status" value="1"/>
</dbReference>
<evidence type="ECO:0000259" key="2">
    <source>
        <dbReference type="Pfam" id="PF02698"/>
    </source>
</evidence>
<dbReference type="AlphaFoldDB" id="A0A7H8NC35"/>
<evidence type="ECO:0000313" key="4">
    <source>
        <dbReference type="Proteomes" id="UP000509303"/>
    </source>
</evidence>